<gene>
    <name evidence="2" type="ORF">CTA1_1114</name>
</gene>
<feature type="compositionally biased region" description="Basic and acidic residues" evidence="1">
    <location>
        <begin position="31"/>
        <end position="107"/>
    </location>
</feature>
<accession>A0A4U6X8J3</accession>
<proteinExistence type="predicted"/>
<dbReference type="AlphaFoldDB" id="A0A4U6X8J3"/>
<organism evidence="2 3">
    <name type="scientific">Colletotrichum tanaceti</name>
    <dbReference type="NCBI Taxonomy" id="1306861"/>
    <lineage>
        <taxon>Eukaryota</taxon>
        <taxon>Fungi</taxon>
        <taxon>Dikarya</taxon>
        <taxon>Ascomycota</taxon>
        <taxon>Pezizomycotina</taxon>
        <taxon>Sordariomycetes</taxon>
        <taxon>Hypocreomycetidae</taxon>
        <taxon>Glomerellales</taxon>
        <taxon>Glomerellaceae</taxon>
        <taxon>Colletotrichum</taxon>
        <taxon>Colletotrichum destructivum species complex</taxon>
    </lineage>
</organism>
<name>A0A4U6X8J3_9PEZI</name>
<protein>
    <submittedName>
        <fullName evidence="2">Uncharacterized protein</fullName>
    </submittedName>
</protein>
<evidence type="ECO:0000313" key="3">
    <source>
        <dbReference type="Proteomes" id="UP000310108"/>
    </source>
</evidence>
<sequence length="542" mass="59084">MCDAVSHIAADLVVEAHAVADTALDLDHSLRQHEAQPEKDEKRPLPPERVEGDAEGEPPEKLEVGEEVKGAHGRRRLEQLGHLDPRLHPERMGPRHRVDEEHEENPRVDANVPVAHGADGGNIRAVVINVTVSSFMEEEEEKEEEEKEEEEKEEEEKEKEEKEEEEDKGTKDRGMVRRKGLDVPVGRRVRVIEAVVREELQRGALVPGRHHHHVGGDHLSPAGASLGHALGTPVDNDTVRREAFNVAADPLGSAGPDGVHDLAVHHGRVHVDALVVGRHLLQVPVEELPQQHLGDPRQPGLLAEDVHGEQNVHNGVAGDDPFLAARQDGRLVGLFVHGELQGLDGTGAPADDNHLLALGVFPTTRELGHLGFTAGADSGDDALKVAIGRVVDDPSALLVLVDLLGGGVELGPGFQAVLFPELLHLAENLLSVRNRCVWILERFKGEGERGRLLTLQIPPRFSRLPASKMTTSKPWPMQWAADVTPVIPAPMTAILGRLKRVLGSGGVGEKILSANHCQIWKTKRKGWKKGFSRRDSDGIVAT</sequence>
<feature type="compositionally biased region" description="Basic and acidic residues" evidence="1">
    <location>
        <begin position="168"/>
        <end position="177"/>
    </location>
</feature>
<evidence type="ECO:0000256" key="1">
    <source>
        <dbReference type="SAM" id="MobiDB-lite"/>
    </source>
</evidence>
<keyword evidence="3" id="KW-1185">Reference proteome</keyword>
<feature type="region of interest" description="Disordered" evidence="1">
    <location>
        <begin position="31"/>
        <end position="116"/>
    </location>
</feature>
<feature type="compositionally biased region" description="Acidic residues" evidence="1">
    <location>
        <begin position="136"/>
        <end position="167"/>
    </location>
</feature>
<feature type="region of interest" description="Disordered" evidence="1">
    <location>
        <begin position="135"/>
        <end position="177"/>
    </location>
</feature>
<comment type="caution">
    <text evidence="2">The sequence shown here is derived from an EMBL/GenBank/DDBJ whole genome shotgun (WGS) entry which is preliminary data.</text>
</comment>
<evidence type="ECO:0000313" key="2">
    <source>
        <dbReference type="EMBL" id="TKW51861.1"/>
    </source>
</evidence>
<reference evidence="2 3" key="1">
    <citation type="journal article" date="2019" name="PLoS ONE">
        <title>Comparative genome analysis indicates high evolutionary potential of pathogenicity genes in Colletotrichum tanaceti.</title>
        <authorList>
            <person name="Lelwala R.V."/>
            <person name="Korhonen P.K."/>
            <person name="Young N.D."/>
            <person name="Scott J.B."/>
            <person name="Ades P.A."/>
            <person name="Gasser R.B."/>
            <person name="Taylor P.W.J."/>
        </authorList>
    </citation>
    <scope>NUCLEOTIDE SEQUENCE [LARGE SCALE GENOMIC DNA]</scope>
    <source>
        <strain evidence="2">BRIP57314</strain>
    </source>
</reference>
<dbReference type="EMBL" id="PJEX01000277">
    <property type="protein sequence ID" value="TKW51861.1"/>
    <property type="molecule type" value="Genomic_DNA"/>
</dbReference>
<dbReference type="Proteomes" id="UP000310108">
    <property type="component" value="Unassembled WGS sequence"/>
</dbReference>